<accession>A0A8H3CPZ9</accession>
<dbReference type="Proteomes" id="UP000663840">
    <property type="component" value="Unassembled WGS sequence"/>
</dbReference>
<gene>
    <name evidence="1" type="ORF">RDB_LOCUS148464</name>
</gene>
<reference evidence="1" key="1">
    <citation type="submission" date="2021-01" db="EMBL/GenBank/DDBJ databases">
        <authorList>
            <person name="Kaushik A."/>
        </authorList>
    </citation>
    <scope>NUCLEOTIDE SEQUENCE</scope>
    <source>
        <strain evidence="1">AG1-1A</strain>
    </source>
</reference>
<comment type="caution">
    <text evidence="1">The sequence shown here is derived from an EMBL/GenBank/DDBJ whole genome shotgun (WGS) entry which is preliminary data.</text>
</comment>
<organism evidence="1 2">
    <name type="scientific">Rhizoctonia solani</name>
    <dbReference type="NCBI Taxonomy" id="456999"/>
    <lineage>
        <taxon>Eukaryota</taxon>
        <taxon>Fungi</taxon>
        <taxon>Dikarya</taxon>
        <taxon>Basidiomycota</taxon>
        <taxon>Agaricomycotina</taxon>
        <taxon>Agaricomycetes</taxon>
        <taxon>Cantharellales</taxon>
        <taxon>Ceratobasidiaceae</taxon>
        <taxon>Rhizoctonia</taxon>
    </lineage>
</organism>
<name>A0A8H3CPZ9_9AGAM</name>
<dbReference type="AlphaFoldDB" id="A0A8H3CPZ9"/>
<evidence type="ECO:0000313" key="1">
    <source>
        <dbReference type="EMBL" id="CAE6491072.1"/>
    </source>
</evidence>
<proteinExistence type="predicted"/>
<protein>
    <submittedName>
        <fullName evidence="1">Uncharacterized protein</fullName>
    </submittedName>
</protein>
<evidence type="ECO:0000313" key="2">
    <source>
        <dbReference type="Proteomes" id="UP000663840"/>
    </source>
</evidence>
<sequence length="192" mass="21618">MVSLNFRFEKPNVVQQSFEEYPIMSEIALYLAGEDLVQLSRASKWLYFTMWGWPSIWKKALQRAGVDIDVTALPFHSIYTRSILSFTIDCMLCGTPTKNGVLGKGDAATRLCSKCAANVLVPAPEEEQPVEFMQTIYHGGPHRFFKMVLRHGAIGVRIPTLLLHSKPAILYKAFPSLPHDRKYIAGKFDGVL</sequence>
<dbReference type="EMBL" id="CAJMWR010004248">
    <property type="protein sequence ID" value="CAE6491072.1"/>
    <property type="molecule type" value="Genomic_DNA"/>
</dbReference>